<feature type="transmembrane region" description="Helical" evidence="1">
    <location>
        <begin position="80"/>
        <end position="101"/>
    </location>
</feature>
<dbReference type="EMBL" id="LTBA01000036">
    <property type="protein sequence ID" value="KYH32856.1"/>
    <property type="molecule type" value="Genomic_DNA"/>
</dbReference>
<keyword evidence="3" id="KW-1185">Reference proteome</keyword>
<reference evidence="2 3" key="1">
    <citation type="submission" date="2016-02" db="EMBL/GenBank/DDBJ databases">
        <title>Genome sequence of Clostridium tepidiprofundi DSM 19306.</title>
        <authorList>
            <person name="Poehlein A."/>
            <person name="Daniel R."/>
        </authorList>
    </citation>
    <scope>NUCLEOTIDE SEQUENCE [LARGE SCALE GENOMIC DNA]</scope>
    <source>
        <strain evidence="2 3">DSM 19306</strain>
    </source>
</reference>
<dbReference type="Proteomes" id="UP000075531">
    <property type="component" value="Unassembled WGS sequence"/>
</dbReference>
<proteinExistence type="predicted"/>
<gene>
    <name evidence="2" type="ORF">CLTEP_22230</name>
</gene>
<feature type="transmembrane region" description="Helical" evidence="1">
    <location>
        <begin position="50"/>
        <end position="74"/>
    </location>
</feature>
<comment type="caution">
    <text evidence="2">The sequence shown here is derived from an EMBL/GenBank/DDBJ whole genome shotgun (WGS) entry which is preliminary data.</text>
</comment>
<dbReference type="STRING" id="1121338.CLTEP_22230"/>
<dbReference type="RefSeq" id="WP_084364904.1">
    <property type="nucleotide sequence ID" value="NZ_LTBA01000036.1"/>
</dbReference>
<organism evidence="2 3">
    <name type="scientific">Clostridium tepidiprofundi DSM 19306</name>
    <dbReference type="NCBI Taxonomy" id="1121338"/>
    <lineage>
        <taxon>Bacteria</taxon>
        <taxon>Bacillati</taxon>
        <taxon>Bacillota</taxon>
        <taxon>Clostridia</taxon>
        <taxon>Eubacteriales</taxon>
        <taxon>Clostridiaceae</taxon>
        <taxon>Clostridium</taxon>
    </lineage>
</organism>
<dbReference type="PATRIC" id="fig|1121338.3.peg.2292"/>
<dbReference type="AlphaFoldDB" id="A0A151AYZ0"/>
<accession>A0A151AYZ0</accession>
<evidence type="ECO:0000313" key="2">
    <source>
        <dbReference type="EMBL" id="KYH32856.1"/>
    </source>
</evidence>
<name>A0A151AYZ0_9CLOT</name>
<keyword evidence="1" id="KW-0472">Membrane</keyword>
<dbReference type="InterPro" id="IPR036938">
    <property type="entry name" value="PAP2/HPO_sf"/>
</dbReference>
<keyword evidence="1" id="KW-0812">Transmembrane</keyword>
<keyword evidence="1" id="KW-1133">Transmembrane helix</keyword>
<evidence type="ECO:0000256" key="1">
    <source>
        <dbReference type="SAM" id="Phobius"/>
    </source>
</evidence>
<sequence>MKISTAFMKKNKHFFYLLLFVPLLLWFYACEKSMQPKYNMHCVLDNYIPFIKYFIIPYLLWFPYMGFAFLYLGLKDKKSYLKLLLFLISGMSISYIIFIAFPTGQDLRREIEGKDVFLSLVTFIRNIDPPTNVCPSIHVLNSIGVHTVIANSDNTSRRVKLFSLINMILICASTVFIKQHSILDVIAGIGIALVLSIMIYVLPNLYLSKNGIKHLKENNKSKMRRIFCLRQGDRFR</sequence>
<feature type="transmembrane region" description="Helical" evidence="1">
    <location>
        <begin position="185"/>
        <end position="207"/>
    </location>
</feature>
<dbReference type="PROSITE" id="PS51257">
    <property type="entry name" value="PROKAR_LIPOPROTEIN"/>
    <property type="match status" value="1"/>
</dbReference>
<feature type="transmembrane region" description="Helical" evidence="1">
    <location>
        <begin position="13"/>
        <end position="29"/>
    </location>
</feature>
<dbReference type="OrthoDB" id="9790723at2"/>
<evidence type="ECO:0000313" key="3">
    <source>
        <dbReference type="Proteomes" id="UP000075531"/>
    </source>
</evidence>
<dbReference type="SUPFAM" id="SSF48317">
    <property type="entry name" value="Acid phosphatase/Vanadium-dependent haloperoxidase"/>
    <property type="match status" value="1"/>
</dbReference>
<protein>
    <submittedName>
        <fullName evidence="2">PAP2 superfamily protein</fullName>
    </submittedName>
</protein>